<evidence type="ECO:0000313" key="15">
    <source>
        <dbReference type="Proteomes" id="UP001328733"/>
    </source>
</evidence>
<keyword evidence="11" id="KW-0407">Ion channel</keyword>
<dbReference type="InterPro" id="IPR028325">
    <property type="entry name" value="VG_K_chnl"/>
</dbReference>
<proteinExistence type="predicted"/>
<organism evidence="14 15">
    <name type="scientific">Pannus brasiliensis CCIBt3594</name>
    <dbReference type="NCBI Taxonomy" id="1427578"/>
    <lineage>
        <taxon>Bacteria</taxon>
        <taxon>Bacillati</taxon>
        <taxon>Cyanobacteriota</taxon>
        <taxon>Cyanophyceae</taxon>
        <taxon>Oscillatoriophycideae</taxon>
        <taxon>Chroococcales</taxon>
        <taxon>Microcystaceae</taxon>
        <taxon>Pannus</taxon>
    </lineage>
</organism>
<dbReference type="InterPro" id="IPR005821">
    <property type="entry name" value="Ion_trans_dom"/>
</dbReference>
<dbReference type="SUPFAM" id="SSF81324">
    <property type="entry name" value="Voltage-gated potassium channels"/>
    <property type="match status" value="1"/>
</dbReference>
<evidence type="ECO:0000256" key="7">
    <source>
        <dbReference type="ARBA" id="ARBA00022958"/>
    </source>
</evidence>
<evidence type="ECO:0000256" key="9">
    <source>
        <dbReference type="ARBA" id="ARBA00023065"/>
    </source>
</evidence>
<keyword evidence="9" id="KW-0406">Ion transport</keyword>
<dbReference type="PANTHER" id="PTHR11537">
    <property type="entry name" value="VOLTAGE-GATED POTASSIUM CHANNEL"/>
    <property type="match status" value="1"/>
</dbReference>
<dbReference type="EMBL" id="JBAFSM010000014">
    <property type="protein sequence ID" value="MEG3437266.1"/>
    <property type="molecule type" value="Genomic_DNA"/>
</dbReference>
<dbReference type="GO" id="GO:0008076">
    <property type="term" value="C:voltage-gated potassium channel complex"/>
    <property type="evidence" value="ECO:0007669"/>
    <property type="project" value="InterPro"/>
</dbReference>
<dbReference type="AlphaFoldDB" id="A0AAW9QTZ3"/>
<dbReference type="PANTHER" id="PTHR11537:SF254">
    <property type="entry name" value="POTASSIUM VOLTAGE-GATED CHANNEL PROTEIN SHAB"/>
    <property type="match status" value="1"/>
</dbReference>
<feature type="domain" description="Ion transport" evidence="13">
    <location>
        <begin position="52"/>
        <end position="220"/>
    </location>
</feature>
<accession>A0AAW9QTZ3</accession>
<keyword evidence="3" id="KW-0633">Potassium transport</keyword>
<reference evidence="14 15" key="1">
    <citation type="submission" date="2024-01" db="EMBL/GenBank/DDBJ databases">
        <title>Genomic insights into the taxonomy and metabolism of the cyanobacterium Pannus brasiliensis CCIBt3594.</title>
        <authorList>
            <person name="Machado M."/>
            <person name="Botero N.B."/>
            <person name="Andreote A.P.D."/>
            <person name="Feitosa A.M.T."/>
            <person name="Popin R."/>
            <person name="Sivonen K."/>
            <person name="Fiore M.F."/>
        </authorList>
    </citation>
    <scope>NUCLEOTIDE SEQUENCE [LARGE SCALE GENOMIC DNA]</scope>
    <source>
        <strain evidence="14 15">CCIBt3594</strain>
    </source>
</reference>
<keyword evidence="5" id="KW-0631">Potassium channel</keyword>
<evidence type="ECO:0000256" key="5">
    <source>
        <dbReference type="ARBA" id="ARBA00022826"/>
    </source>
</evidence>
<protein>
    <submittedName>
        <fullName evidence="14">Ion transporter</fullName>
    </submittedName>
</protein>
<dbReference type="RefSeq" id="WP_332864749.1">
    <property type="nucleotide sequence ID" value="NZ_JBAFSM010000014.1"/>
</dbReference>
<dbReference type="GO" id="GO:0001508">
    <property type="term" value="P:action potential"/>
    <property type="evidence" value="ECO:0007669"/>
    <property type="project" value="TreeGrafter"/>
</dbReference>
<feature type="transmembrane region" description="Helical" evidence="12">
    <location>
        <begin position="29"/>
        <end position="50"/>
    </location>
</feature>
<comment type="subcellular location">
    <subcellularLocation>
        <location evidence="1">Membrane</location>
        <topology evidence="1">Multi-pass membrane protein</topology>
    </subcellularLocation>
</comment>
<keyword evidence="15" id="KW-1185">Reference proteome</keyword>
<keyword evidence="2" id="KW-0813">Transport</keyword>
<feature type="transmembrane region" description="Helical" evidence="12">
    <location>
        <begin position="56"/>
        <end position="75"/>
    </location>
</feature>
<evidence type="ECO:0000259" key="13">
    <source>
        <dbReference type="Pfam" id="PF00520"/>
    </source>
</evidence>
<evidence type="ECO:0000313" key="14">
    <source>
        <dbReference type="EMBL" id="MEG3437266.1"/>
    </source>
</evidence>
<keyword evidence="4 12" id="KW-0812">Transmembrane</keyword>
<evidence type="ECO:0000256" key="12">
    <source>
        <dbReference type="SAM" id="Phobius"/>
    </source>
</evidence>
<keyword evidence="6" id="KW-0851">Voltage-gated channel</keyword>
<gene>
    <name evidence="14" type="ORF">V0288_09060</name>
</gene>
<dbReference type="Gene3D" id="1.20.120.350">
    <property type="entry name" value="Voltage-gated potassium channels. Chain C"/>
    <property type="match status" value="1"/>
</dbReference>
<feature type="transmembrane region" description="Helical" evidence="12">
    <location>
        <begin position="177"/>
        <end position="197"/>
    </location>
</feature>
<keyword evidence="8 12" id="KW-1133">Transmembrane helix</keyword>
<dbReference type="InterPro" id="IPR027359">
    <property type="entry name" value="Volt_channel_dom_sf"/>
</dbReference>
<evidence type="ECO:0000256" key="10">
    <source>
        <dbReference type="ARBA" id="ARBA00023136"/>
    </source>
</evidence>
<feature type="transmembrane region" description="Helical" evidence="12">
    <location>
        <begin position="204"/>
        <end position="229"/>
    </location>
</feature>
<evidence type="ECO:0000256" key="2">
    <source>
        <dbReference type="ARBA" id="ARBA00022448"/>
    </source>
</evidence>
<dbReference type="Gene3D" id="1.20.5.110">
    <property type="match status" value="1"/>
</dbReference>
<evidence type="ECO:0000256" key="1">
    <source>
        <dbReference type="ARBA" id="ARBA00004141"/>
    </source>
</evidence>
<evidence type="ECO:0000256" key="8">
    <source>
        <dbReference type="ARBA" id="ARBA00022989"/>
    </source>
</evidence>
<dbReference type="Proteomes" id="UP001328733">
    <property type="component" value="Unassembled WGS sequence"/>
</dbReference>
<dbReference type="Gene3D" id="1.10.287.70">
    <property type="match status" value="1"/>
</dbReference>
<dbReference type="Pfam" id="PF00520">
    <property type="entry name" value="Ion_trans"/>
    <property type="match status" value="1"/>
</dbReference>
<keyword evidence="10 12" id="KW-0472">Membrane</keyword>
<evidence type="ECO:0000256" key="3">
    <source>
        <dbReference type="ARBA" id="ARBA00022538"/>
    </source>
</evidence>
<dbReference type="GO" id="GO:0005249">
    <property type="term" value="F:voltage-gated potassium channel activity"/>
    <property type="evidence" value="ECO:0007669"/>
    <property type="project" value="InterPro"/>
</dbReference>
<sequence length="270" mass="30119">MNDAERSFRHVLDRERDEILQQLEDWLEIPMLVLGFVWLALFAIELVWGLPPLLDLVSLAIWGVFVFDFALEFLLSPRKGAYLQRNWLTAFALLLPALRIFRGVKVVRALQTTRAVRGIRLLRAVTRTNRGMRALAASVKRRGFGYLVGLTGIVTLAGSAGIYAFERDLAGSPLSDYGAALWWTAMVMTTMGSDYFPKTAEGRVLCFLLALYAFAIFGYVTATIATFFVGRDAEDPKAEVAGARALADLQAEIAALRQEIQVLIRQRDGE</sequence>
<evidence type="ECO:0000256" key="11">
    <source>
        <dbReference type="ARBA" id="ARBA00023303"/>
    </source>
</evidence>
<evidence type="ECO:0000256" key="6">
    <source>
        <dbReference type="ARBA" id="ARBA00022882"/>
    </source>
</evidence>
<feature type="transmembrane region" description="Helical" evidence="12">
    <location>
        <begin position="143"/>
        <end position="165"/>
    </location>
</feature>
<name>A0AAW9QTZ3_9CHRO</name>
<comment type="caution">
    <text evidence="14">The sequence shown here is derived from an EMBL/GenBank/DDBJ whole genome shotgun (WGS) entry which is preliminary data.</text>
</comment>
<evidence type="ECO:0000256" key="4">
    <source>
        <dbReference type="ARBA" id="ARBA00022692"/>
    </source>
</evidence>
<keyword evidence="7" id="KW-0630">Potassium</keyword>